<dbReference type="EMBL" id="BSNC01000004">
    <property type="protein sequence ID" value="GLP96064.1"/>
    <property type="molecule type" value="Genomic_DNA"/>
</dbReference>
<dbReference type="RefSeq" id="WP_095506934.1">
    <property type="nucleotide sequence ID" value="NZ_BSNC01000004.1"/>
</dbReference>
<sequence>MLDTFLGSWTLINDECTYEVGEPLTSAKLVNKLDDDELIITLTYVDSSGTERQFLFEQYADGIFRPDDTNGGDETSLSFNDDGNLEGVILKDGEVVSALEMEVKDNKLILFLGMKFTGNDLQSNTLVFEQSS</sequence>
<gene>
    <name evidence="1" type="ORF">GCM10007895_13700</name>
</gene>
<reference evidence="1" key="2">
    <citation type="submission" date="2023-01" db="EMBL/GenBank/DDBJ databases">
        <title>Draft genome sequence of Paraferrimonas sedimenticola strain NBRC 101628.</title>
        <authorList>
            <person name="Sun Q."/>
            <person name="Mori K."/>
        </authorList>
    </citation>
    <scope>NUCLEOTIDE SEQUENCE</scope>
    <source>
        <strain evidence="1">NBRC 101628</strain>
    </source>
</reference>
<protein>
    <recommendedName>
        <fullName evidence="3">Lipocalin-like domain-containing protein</fullName>
    </recommendedName>
</protein>
<proteinExistence type="predicted"/>
<organism evidence="1 2">
    <name type="scientific">Paraferrimonas sedimenticola</name>
    <dbReference type="NCBI Taxonomy" id="375674"/>
    <lineage>
        <taxon>Bacteria</taxon>
        <taxon>Pseudomonadati</taxon>
        <taxon>Pseudomonadota</taxon>
        <taxon>Gammaproteobacteria</taxon>
        <taxon>Alteromonadales</taxon>
        <taxon>Ferrimonadaceae</taxon>
        <taxon>Paraferrimonas</taxon>
    </lineage>
</organism>
<dbReference type="Proteomes" id="UP001161422">
    <property type="component" value="Unassembled WGS sequence"/>
</dbReference>
<name>A0AA37RVK6_9GAMM</name>
<evidence type="ECO:0000313" key="1">
    <source>
        <dbReference type="EMBL" id="GLP96064.1"/>
    </source>
</evidence>
<keyword evidence="2" id="KW-1185">Reference proteome</keyword>
<accession>A0AA37RVK6</accession>
<dbReference type="AlphaFoldDB" id="A0AA37RVK6"/>
<comment type="caution">
    <text evidence="1">The sequence shown here is derived from an EMBL/GenBank/DDBJ whole genome shotgun (WGS) entry which is preliminary data.</text>
</comment>
<reference evidence="1" key="1">
    <citation type="journal article" date="2014" name="Int. J. Syst. Evol. Microbiol.">
        <title>Complete genome sequence of Corynebacterium casei LMG S-19264T (=DSM 44701T), isolated from a smear-ripened cheese.</title>
        <authorList>
            <consortium name="US DOE Joint Genome Institute (JGI-PGF)"/>
            <person name="Walter F."/>
            <person name="Albersmeier A."/>
            <person name="Kalinowski J."/>
            <person name="Ruckert C."/>
        </authorList>
    </citation>
    <scope>NUCLEOTIDE SEQUENCE</scope>
    <source>
        <strain evidence="1">NBRC 101628</strain>
    </source>
</reference>
<evidence type="ECO:0000313" key="2">
    <source>
        <dbReference type="Proteomes" id="UP001161422"/>
    </source>
</evidence>
<evidence type="ECO:0008006" key="3">
    <source>
        <dbReference type="Google" id="ProtNLM"/>
    </source>
</evidence>